<dbReference type="InterPro" id="IPR050979">
    <property type="entry name" value="LD-transpeptidase"/>
</dbReference>
<feature type="domain" description="L,D-TPase catalytic" evidence="8">
    <location>
        <begin position="267"/>
        <end position="389"/>
    </location>
</feature>
<evidence type="ECO:0000256" key="2">
    <source>
        <dbReference type="ARBA" id="ARBA00022679"/>
    </source>
</evidence>
<gene>
    <name evidence="9" type="ORF">BD821_11419</name>
</gene>
<dbReference type="PANTHER" id="PTHR30582">
    <property type="entry name" value="L,D-TRANSPEPTIDASE"/>
    <property type="match status" value="1"/>
</dbReference>
<dbReference type="GO" id="GO:0071555">
    <property type="term" value="P:cell wall organization"/>
    <property type="evidence" value="ECO:0007669"/>
    <property type="project" value="UniProtKB-UniRule"/>
</dbReference>
<dbReference type="STRING" id="37659.GCA_000703125_01339"/>
<evidence type="ECO:0000259" key="8">
    <source>
        <dbReference type="PROSITE" id="PS52029"/>
    </source>
</evidence>
<dbReference type="UniPathway" id="UPA00219"/>
<proteinExistence type="predicted"/>
<dbReference type="AlphaFoldDB" id="A0A2S6FVW3"/>
<protein>
    <submittedName>
        <fullName evidence="9">L,D-transpeptidase-like protein</fullName>
    </submittedName>
</protein>
<dbReference type="GO" id="GO:0016740">
    <property type="term" value="F:transferase activity"/>
    <property type="evidence" value="ECO:0007669"/>
    <property type="project" value="UniProtKB-KW"/>
</dbReference>
<evidence type="ECO:0000256" key="5">
    <source>
        <dbReference type="ARBA" id="ARBA00023316"/>
    </source>
</evidence>
<dbReference type="EMBL" id="PTIS01000014">
    <property type="protein sequence ID" value="PPK46979.1"/>
    <property type="molecule type" value="Genomic_DNA"/>
</dbReference>
<dbReference type="SUPFAM" id="SSF141523">
    <property type="entry name" value="L,D-transpeptidase catalytic domain-like"/>
    <property type="match status" value="1"/>
</dbReference>
<dbReference type="OrthoDB" id="177750at2"/>
<dbReference type="Proteomes" id="UP000239863">
    <property type="component" value="Unassembled WGS sequence"/>
</dbReference>
<dbReference type="GO" id="GO:0071972">
    <property type="term" value="F:peptidoglycan L,D-transpeptidase activity"/>
    <property type="evidence" value="ECO:0007669"/>
    <property type="project" value="TreeGrafter"/>
</dbReference>
<keyword evidence="5 6" id="KW-0961">Cell wall biogenesis/degradation</keyword>
<evidence type="ECO:0000313" key="9">
    <source>
        <dbReference type="EMBL" id="PPK46979.1"/>
    </source>
</evidence>
<dbReference type="PROSITE" id="PS52029">
    <property type="entry name" value="LD_TPASE"/>
    <property type="match status" value="1"/>
</dbReference>
<accession>A0A2S6FVW3</accession>
<evidence type="ECO:0000256" key="7">
    <source>
        <dbReference type="SAM" id="Phobius"/>
    </source>
</evidence>
<keyword evidence="2" id="KW-0808">Transferase</keyword>
<dbReference type="CDD" id="cd16913">
    <property type="entry name" value="YkuD_like"/>
    <property type="match status" value="1"/>
</dbReference>
<keyword evidence="7" id="KW-0472">Membrane</keyword>
<dbReference type="Pfam" id="PF03734">
    <property type="entry name" value="YkuD"/>
    <property type="match status" value="1"/>
</dbReference>
<dbReference type="GO" id="GO:0008360">
    <property type="term" value="P:regulation of cell shape"/>
    <property type="evidence" value="ECO:0007669"/>
    <property type="project" value="UniProtKB-UniRule"/>
</dbReference>
<dbReference type="Gene3D" id="2.40.440.10">
    <property type="entry name" value="L,D-transpeptidase catalytic domain-like"/>
    <property type="match status" value="1"/>
</dbReference>
<comment type="pathway">
    <text evidence="1 6">Cell wall biogenesis; peptidoglycan biosynthesis.</text>
</comment>
<keyword evidence="7" id="KW-0812">Transmembrane</keyword>
<reference evidence="9 10" key="1">
    <citation type="submission" date="2018-02" db="EMBL/GenBank/DDBJ databases">
        <title>Genomic Encyclopedia of Archaeal and Bacterial Type Strains, Phase II (KMG-II): from individual species to whole genera.</title>
        <authorList>
            <person name="Goeker M."/>
        </authorList>
    </citation>
    <scope>NUCLEOTIDE SEQUENCE [LARGE SCALE GENOMIC DNA]</scope>
    <source>
        <strain evidence="9 10">DSM 15099</strain>
    </source>
</reference>
<sequence length="389" mass="45280">MLKYFNGRKLIRNLIIIILTLIILSYATLCLNFYNKDLSSFKEAFDSKDYIKASSIILNKGNFNMVKKIKIKKDLKAYFLNCIEELETNEDENNETNDISKEYVLYTLREIERYDVVNSKVIEIQESLPVFSSSKDSFERASNLFNDKDYVDAMKSLNEVSSFSSEYLEALDMKRKCYLAIKEDTLDKADKLAKDKYYSKAISLIEDNLILLKEDKELLDKVKEYEEEKDKYLLLKEKDQVQAVFKKQEISEKQNINSFDIASGTKYLILVNIKEQKTYIYKGSKNKWSLTKEFLCSTGINGKETPKGTFTVQNKGDWFYTDKYDQGGKYWVGFKGNYLFHSLPFDKEQKNIVDTTLGKPASHGCIRLKVEESKWIYDNVPIGSKVIVK</sequence>
<evidence type="ECO:0000256" key="6">
    <source>
        <dbReference type="PROSITE-ProRule" id="PRU01373"/>
    </source>
</evidence>
<dbReference type="GO" id="GO:0018104">
    <property type="term" value="P:peptidoglycan-protein cross-linking"/>
    <property type="evidence" value="ECO:0007669"/>
    <property type="project" value="TreeGrafter"/>
</dbReference>
<evidence type="ECO:0000256" key="4">
    <source>
        <dbReference type="ARBA" id="ARBA00022984"/>
    </source>
</evidence>
<keyword evidence="4 6" id="KW-0573">Peptidoglycan synthesis</keyword>
<feature type="transmembrane region" description="Helical" evidence="7">
    <location>
        <begin position="12"/>
        <end position="34"/>
    </location>
</feature>
<keyword evidence="3 6" id="KW-0133">Cell shape</keyword>
<evidence type="ECO:0000313" key="10">
    <source>
        <dbReference type="Proteomes" id="UP000239863"/>
    </source>
</evidence>
<organism evidence="9 10">
    <name type="scientific">Clostridium algidicarnis DSM 15099</name>
    <dbReference type="NCBI Taxonomy" id="1121295"/>
    <lineage>
        <taxon>Bacteria</taxon>
        <taxon>Bacillati</taxon>
        <taxon>Bacillota</taxon>
        <taxon>Clostridia</taxon>
        <taxon>Eubacteriales</taxon>
        <taxon>Clostridiaceae</taxon>
        <taxon>Clostridium</taxon>
    </lineage>
</organism>
<keyword evidence="7" id="KW-1133">Transmembrane helix</keyword>
<dbReference type="InterPro" id="IPR038063">
    <property type="entry name" value="Transpep_catalytic_dom"/>
</dbReference>
<dbReference type="GO" id="GO:0005576">
    <property type="term" value="C:extracellular region"/>
    <property type="evidence" value="ECO:0007669"/>
    <property type="project" value="TreeGrafter"/>
</dbReference>
<feature type="active site" description="Nucleophile" evidence="6">
    <location>
        <position position="365"/>
    </location>
</feature>
<comment type="caution">
    <text evidence="9">The sequence shown here is derived from an EMBL/GenBank/DDBJ whole genome shotgun (WGS) entry which is preliminary data.</text>
</comment>
<dbReference type="PANTHER" id="PTHR30582:SF2">
    <property type="entry name" value="L,D-TRANSPEPTIDASE YCIB-RELATED"/>
    <property type="match status" value="1"/>
</dbReference>
<evidence type="ECO:0000256" key="3">
    <source>
        <dbReference type="ARBA" id="ARBA00022960"/>
    </source>
</evidence>
<evidence type="ECO:0000256" key="1">
    <source>
        <dbReference type="ARBA" id="ARBA00004752"/>
    </source>
</evidence>
<name>A0A2S6FVW3_9CLOT</name>
<feature type="active site" description="Proton donor/acceptor" evidence="6">
    <location>
        <position position="341"/>
    </location>
</feature>
<dbReference type="InterPro" id="IPR005490">
    <property type="entry name" value="LD_TPept_cat_dom"/>
</dbReference>